<name>C7H990_FAED2</name>
<evidence type="ECO:0000313" key="3">
    <source>
        <dbReference type="Proteomes" id="UP000004619"/>
    </source>
</evidence>
<keyword evidence="1" id="KW-0472">Membrane</keyword>
<evidence type="ECO:0000313" key="2">
    <source>
        <dbReference type="EMBL" id="EEU95627.1"/>
    </source>
</evidence>
<accession>C7H990</accession>
<dbReference type="STRING" id="411483.FAEPRAA2165_02887"/>
<dbReference type="AlphaFoldDB" id="C7H990"/>
<comment type="caution">
    <text evidence="2">The sequence shown here is derived from an EMBL/GenBank/DDBJ whole genome shotgun (WGS) entry which is preliminary data.</text>
</comment>
<dbReference type="HOGENOM" id="CLU_142782_0_0_9"/>
<evidence type="ECO:0000256" key="1">
    <source>
        <dbReference type="SAM" id="Phobius"/>
    </source>
</evidence>
<dbReference type="EMBL" id="ACOP02000075">
    <property type="protein sequence ID" value="EEU95627.1"/>
    <property type="molecule type" value="Genomic_DNA"/>
</dbReference>
<reference evidence="2" key="1">
    <citation type="submission" date="2009-08" db="EMBL/GenBank/DDBJ databases">
        <authorList>
            <person name="Weinstock G."/>
            <person name="Sodergren E."/>
            <person name="Clifton S."/>
            <person name="Fulton L."/>
            <person name="Fulton B."/>
            <person name="Courtney L."/>
            <person name="Fronick C."/>
            <person name="Harrison M."/>
            <person name="Strong C."/>
            <person name="Farmer C."/>
            <person name="Delahaunty K."/>
            <person name="Markovic C."/>
            <person name="Hall O."/>
            <person name="Minx P."/>
            <person name="Tomlinson C."/>
            <person name="Mitreva M."/>
            <person name="Nelson J."/>
            <person name="Hou S."/>
            <person name="Wollam A."/>
            <person name="Pepin K.H."/>
            <person name="Johnson M."/>
            <person name="Bhonagiri V."/>
            <person name="Nash W.E."/>
            <person name="Warren W."/>
            <person name="Chinwalla A."/>
            <person name="Mardis E.R."/>
            <person name="Wilson R.K."/>
        </authorList>
    </citation>
    <scope>NUCLEOTIDE SEQUENCE [LARGE SCALE GENOMIC DNA]</scope>
    <source>
        <strain evidence="2">A2-165</strain>
    </source>
</reference>
<dbReference type="PATRIC" id="fig|411483.3.peg.2280"/>
<organism evidence="2 3">
    <name type="scientific">Faecalibacterium duncaniae (strain DSM 17677 / JCM 31915 / A2-165)</name>
    <name type="common">Faecalibacterium prausnitzii</name>
    <dbReference type="NCBI Taxonomy" id="411483"/>
    <lineage>
        <taxon>Bacteria</taxon>
        <taxon>Bacillati</taxon>
        <taxon>Bacillota</taxon>
        <taxon>Clostridia</taxon>
        <taxon>Eubacteriales</taxon>
        <taxon>Oscillospiraceae</taxon>
        <taxon>Faecalibacterium</taxon>
    </lineage>
</organism>
<keyword evidence="1" id="KW-0812">Transmembrane</keyword>
<keyword evidence="3" id="KW-1185">Reference proteome</keyword>
<dbReference type="Proteomes" id="UP000004619">
    <property type="component" value="Unassembled WGS sequence"/>
</dbReference>
<proteinExistence type="predicted"/>
<sequence>MKAYSLKISGRPAVRPAKGERLMENKSLRFYAIMALWVVLFVLLFISNRRVDLKTDINKSTSVSVSVEDTVSLSPAVVTTRAYSASDDTYQAFFEILQNASCYQKFSQNARSYSHDYEAHSITLRFADDASQNLLFTVYSDGVCQVNGKFVFLRSPDGNAEAIYQLLRDAVV</sequence>
<protein>
    <submittedName>
        <fullName evidence="2">Uncharacterized protein</fullName>
    </submittedName>
</protein>
<feature type="transmembrane region" description="Helical" evidence="1">
    <location>
        <begin position="28"/>
        <end position="46"/>
    </location>
</feature>
<keyword evidence="1" id="KW-1133">Transmembrane helix</keyword>
<gene>
    <name evidence="2" type="ORF">FAEPRAA2165_02887</name>
</gene>